<dbReference type="EMBL" id="BMAO01015464">
    <property type="protein sequence ID" value="GFR01871.1"/>
    <property type="molecule type" value="Genomic_DNA"/>
</dbReference>
<organism evidence="1 2">
    <name type="scientific">Trichonephila clavata</name>
    <name type="common">Joro spider</name>
    <name type="synonym">Nephila clavata</name>
    <dbReference type="NCBI Taxonomy" id="2740835"/>
    <lineage>
        <taxon>Eukaryota</taxon>
        <taxon>Metazoa</taxon>
        <taxon>Ecdysozoa</taxon>
        <taxon>Arthropoda</taxon>
        <taxon>Chelicerata</taxon>
        <taxon>Arachnida</taxon>
        <taxon>Araneae</taxon>
        <taxon>Araneomorphae</taxon>
        <taxon>Entelegynae</taxon>
        <taxon>Araneoidea</taxon>
        <taxon>Nephilidae</taxon>
        <taxon>Trichonephila</taxon>
    </lineage>
</organism>
<keyword evidence="2" id="KW-1185">Reference proteome</keyword>
<proteinExistence type="predicted"/>
<dbReference type="Proteomes" id="UP000887116">
    <property type="component" value="Unassembled WGS sequence"/>
</dbReference>
<evidence type="ECO:0000313" key="1">
    <source>
        <dbReference type="EMBL" id="GFR01871.1"/>
    </source>
</evidence>
<evidence type="ECO:0000313" key="2">
    <source>
        <dbReference type="Proteomes" id="UP000887116"/>
    </source>
</evidence>
<protein>
    <recommendedName>
        <fullName evidence="3">Transposase</fullName>
    </recommendedName>
</protein>
<dbReference type="AlphaFoldDB" id="A0A8X6L8R6"/>
<comment type="caution">
    <text evidence="1">The sequence shown here is derived from an EMBL/GenBank/DDBJ whole genome shotgun (WGS) entry which is preliminary data.</text>
</comment>
<evidence type="ECO:0008006" key="3">
    <source>
        <dbReference type="Google" id="ProtNLM"/>
    </source>
</evidence>
<dbReference type="OrthoDB" id="10017160at2759"/>
<sequence length="102" mass="11655">MQTSKKEQRGGIRFLAAGRVGGREMHRRMKAVYGEYSLCSSGVVEWRKRFLEGRKLLEDDACVCVTWTGSLCHHTGYDCGSECFRLGQPQNHRRRVLSVNGY</sequence>
<gene>
    <name evidence="1" type="primary">AVEN_234298_1</name>
    <name evidence="1" type="ORF">TNCT_433431</name>
</gene>
<accession>A0A8X6L8R6</accession>
<reference evidence="1" key="1">
    <citation type="submission" date="2020-07" db="EMBL/GenBank/DDBJ databases">
        <title>Multicomponent nature underlies the extraordinary mechanical properties of spider dragline silk.</title>
        <authorList>
            <person name="Kono N."/>
            <person name="Nakamura H."/>
            <person name="Mori M."/>
            <person name="Yoshida Y."/>
            <person name="Ohtoshi R."/>
            <person name="Malay A.D."/>
            <person name="Moran D.A.P."/>
            <person name="Tomita M."/>
            <person name="Numata K."/>
            <person name="Arakawa K."/>
        </authorList>
    </citation>
    <scope>NUCLEOTIDE SEQUENCE</scope>
</reference>
<name>A0A8X6L8R6_TRICU</name>